<feature type="domain" description="Alpha-glycerophosphate oxidase C-terminal" evidence="8">
    <location>
        <begin position="419"/>
        <end position="505"/>
    </location>
</feature>
<dbReference type="PRINTS" id="PR01001">
    <property type="entry name" value="FADG3PDH"/>
</dbReference>
<evidence type="ECO:0000256" key="1">
    <source>
        <dbReference type="ARBA" id="ARBA00001974"/>
    </source>
</evidence>
<evidence type="ECO:0000256" key="3">
    <source>
        <dbReference type="ARBA" id="ARBA00022630"/>
    </source>
</evidence>
<dbReference type="Proteomes" id="UP000024001">
    <property type="component" value="Unassembled WGS sequence"/>
</dbReference>
<protein>
    <submittedName>
        <fullName evidence="9">Glycerol-3-phosphate dehydrogenase</fullName>
    </submittedName>
</protein>
<sequence>MTTTVRRSLPAEGETVDVLIVGGGITGAAIAYEAASRGLSVALVEKGDFGAATSAATGKLIHGGLRYLKNLEVGLVRESLAERRTLSRIAPGLVSPVAMVLPDPGLIEHVGLTAYDLLSFDRNRVAASHRIPRHRSLSRAELHRRGLGHLEHGILFHDAMMLSPERLTFAFVRSAVAHGATVANYVRADGLISAAGRVRGARVTDLVTGAEHEVRARVTVNASGPWAYDVLAGEGLLQDAAGPRPQVRSEGIYLLTKPITETMVLTVSSGGHFSFAPWRGRTLIGPTETPYTGDVAEWRLTRESIERFLGEINAAGSLPVELSMADVVAAYGGLRPLTETSGTDTYRASRASELVDHAKDGVPGIVTATGGKYTTARAFAEKVTPALARSIGRTVSRSMTADVPLEGADLTDTGTTDLIDRLYGSDAGALRAVASESDVLSREATDDGELLAGVAFAARHEAVVHLTDILLNRTGIGRRGDPGDDVLTAAADIAGSELDWSPERRAAELDTARAAVRVPV</sequence>
<evidence type="ECO:0000259" key="7">
    <source>
        <dbReference type="Pfam" id="PF01266"/>
    </source>
</evidence>
<accession>A0A031FR93</accession>
<dbReference type="Gene3D" id="1.10.8.870">
    <property type="entry name" value="Alpha-glycerophosphate oxidase, cap domain"/>
    <property type="match status" value="1"/>
</dbReference>
<dbReference type="OrthoDB" id="9766796at2"/>
<dbReference type="InterPro" id="IPR036188">
    <property type="entry name" value="FAD/NAD-bd_sf"/>
</dbReference>
<comment type="caution">
    <text evidence="9">The sequence shown here is derived from an EMBL/GenBank/DDBJ whole genome shotgun (WGS) entry which is preliminary data.</text>
</comment>
<dbReference type="SUPFAM" id="SSF51905">
    <property type="entry name" value="FAD/NAD(P)-binding domain"/>
    <property type="match status" value="1"/>
</dbReference>
<dbReference type="Pfam" id="PF01266">
    <property type="entry name" value="DAO"/>
    <property type="match status" value="1"/>
</dbReference>
<name>A0A031FR93_9MICO</name>
<dbReference type="InterPro" id="IPR000447">
    <property type="entry name" value="G3P_DH_FAD-dep"/>
</dbReference>
<dbReference type="GO" id="GO:0046168">
    <property type="term" value="P:glycerol-3-phosphate catabolic process"/>
    <property type="evidence" value="ECO:0007669"/>
    <property type="project" value="TreeGrafter"/>
</dbReference>
<dbReference type="Gene3D" id="3.30.9.10">
    <property type="entry name" value="D-Amino Acid Oxidase, subunit A, domain 2"/>
    <property type="match status" value="1"/>
</dbReference>
<keyword evidence="10" id="KW-1185">Reference proteome</keyword>
<dbReference type="InterPro" id="IPR038299">
    <property type="entry name" value="DAO_C_sf"/>
</dbReference>
<comment type="similarity">
    <text evidence="2">Belongs to the FAD-dependent glycerol-3-phosphate dehydrogenase family.</text>
</comment>
<dbReference type="PANTHER" id="PTHR11985">
    <property type="entry name" value="GLYCEROL-3-PHOSPHATE DEHYDROGENASE"/>
    <property type="match status" value="1"/>
</dbReference>
<keyword evidence="5" id="KW-0274">FAD</keyword>
<evidence type="ECO:0000313" key="10">
    <source>
        <dbReference type="Proteomes" id="UP000024001"/>
    </source>
</evidence>
<feature type="domain" description="FAD dependent oxidoreductase" evidence="7">
    <location>
        <begin position="17"/>
        <end position="376"/>
    </location>
</feature>
<keyword evidence="3" id="KW-0285">Flavoprotein</keyword>
<dbReference type="GO" id="GO:0004368">
    <property type="term" value="F:glycerol-3-phosphate dehydrogenase (quinone) activity"/>
    <property type="evidence" value="ECO:0007669"/>
    <property type="project" value="InterPro"/>
</dbReference>
<dbReference type="PATRIC" id="fig|273677.3.peg.2008"/>
<dbReference type="PANTHER" id="PTHR11985:SF35">
    <property type="entry name" value="ANAEROBIC GLYCEROL-3-PHOSPHATE DEHYDROGENASE SUBUNIT A"/>
    <property type="match status" value="1"/>
</dbReference>
<reference evidence="9 10" key="1">
    <citation type="submission" date="2014-03" db="EMBL/GenBank/DDBJ databases">
        <title>Draft Genome Sequences of 13 Willow Endophytes.</title>
        <authorList>
            <person name="Gan H.Y."/>
            <person name="Gan H.M."/>
            <person name="Savka M.A."/>
            <person name="Hudson A.O."/>
        </authorList>
    </citation>
    <scope>NUCLEOTIDE SEQUENCE [LARGE SCALE GENOMIC DNA]</scope>
    <source>
        <strain evidence="9 10">RIT293</strain>
    </source>
</reference>
<gene>
    <name evidence="9" type="ORF">BW34_02024</name>
</gene>
<evidence type="ECO:0000256" key="5">
    <source>
        <dbReference type="ARBA" id="ARBA00022827"/>
    </source>
</evidence>
<organism evidence="9 10">
    <name type="scientific">Microbacterium oleivorans</name>
    <dbReference type="NCBI Taxonomy" id="273677"/>
    <lineage>
        <taxon>Bacteria</taxon>
        <taxon>Bacillati</taxon>
        <taxon>Actinomycetota</taxon>
        <taxon>Actinomycetes</taxon>
        <taxon>Micrococcales</taxon>
        <taxon>Microbacteriaceae</taxon>
        <taxon>Microbacterium</taxon>
    </lineage>
</organism>
<dbReference type="eggNOG" id="COG0578">
    <property type="taxonomic scope" value="Bacteria"/>
</dbReference>
<comment type="cofactor">
    <cofactor evidence="1">
        <name>FAD</name>
        <dbReference type="ChEBI" id="CHEBI:57692"/>
    </cofactor>
</comment>
<dbReference type="RefSeq" id="WP_036312060.1">
    <property type="nucleotide sequence ID" value="NZ_JFYO01000006.1"/>
</dbReference>
<evidence type="ECO:0000259" key="8">
    <source>
        <dbReference type="Pfam" id="PF16901"/>
    </source>
</evidence>
<keyword evidence="4" id="KW-0319">Glycerol metabolism</keyword>
<evidence type="ECO:0000256" key="4">
    <source>
        <dbReference type="ARBA" id="ARBA00022798"/>
    </source>
</evidence>
<evidence type="ECO:0000256" key="2">
    <source>
        <dbReference type="ARBA" id="ARBA00007330"/>
    </source>
</evidence>
<keyword evidence="6" id="KW-0560">Oxidoreductase</keyword>
<dbReference type="EMBL" id="JFYO01000006">
    <property type="protein sequence ID" value="EZP26822.1"/>
    <property type="molecule type" value="Genomic_DNA"/>
</dbReference>
<dbReference type="GO" id="GO:0006071">
    <property type="term" value="P:glycerol metabolic process"/>
    <property type="evidence" value="ECO:0007669"/>
    <property type="project" value="UniProtKB-KW"/>
</dbReference>
<dbReference type="InterPro" id="IPR006076">
    <property type="entry name" value="FAD-dep_OxRdtase"/>
</dbReference>
<dbReference type="Pfam" id="PF16901">
    <property type="entry name" value="DAO_C"/>
    <property type="match status" value="1"/>
</dbReference>
<dbReference type="AlphaFoldDB" id="A0A031FR93"/>
<dbReference type="InterPro" id="IPR031656">
    <property type="entry name" value="DAO_C"/>
</dbReference>
<evidence type="ECO:0000256" key="6">
    <source>
        <dbReference type="ARBA" id="ARBA00023002"/>
    </source>
</evidence>
<evidence type="ECO:0000313" key="9">
    <source>
        <dbReference type="EMBL" id="EZP26822.1"/>
    </source>
</evidence>
<proteinExistence type="inferred from homology"/>
<dbReference type="Gene3D" id="3.50.50.60">
    <property type="entry name" value="FAD/NAD(P)-binding domain"/>
    <property type="match status" value="1"/>
</dbReference>